<keyword evidence="1" id="KW-1133">Transmembrane helix</keyword>
<keyword evidence="1" id="KW-0812">Transmembrane</keyword>
<accession>A0A1I1GAZ7</accession>
<evidence type="ECO:0000256" key="1">
    <source>
        <dbReference type="SAM" id="Phobius"/>
    </source>
</evidence>
<feature type="transmembrane region" description="Helical" evidence="1">
    <location>
        <begin position="48"/>
        <end position="71"/>
    </location>
</feature>
<organism evidence="3 4">
    <name type="scientific">Zunongwangia mangrovi</name>
    <dbReference type="NCBI Taxonomy" id="1334022"/>
    <lineage>
        <taxon>Bacteria</taxon>
        <taxon>Pseudomonadati</taxon>
        <taxon>Bacteroidota</taxon>
        <taxon>Flavobacteriia</taxon>
        <taxon>Flavobacteriales</taxon>
        <taxon>Flavobacteriaceae</taxon>
        <taxon>Zunongwangia</taxon>
    </lineage>
</organism>
<dbReference type="EMBL" id="FOKV01000002">
    <property type="protein sequence ID" value="SFC08705.1"/>
    <property type="molecule type" value="Genomic_DNA"/>
</dbReference>
<feature type="domain" description="Signal transduction histidine kinase internal region" evidence="2">
    <location>
        <begin position="87"/>
        <end position="164"/>
    </location>
</feature>
<dbReference type="AlphaFoldDB" id="A0A1I1GAZ7"/>
<dbReference type="InterPro" id="IPR050640">
    <property type="entry name" value="Bact_2-comp_sensor_kinase"/>
</dbReference>
<dbReference type="STRING" id="1334022.SAMN04487907_102191"/>
<dbReference type="PANTHER" id="PTHR34220">
    <property type="entry name" value="SENSOR HISTIDINE KINASE YPDA"/>
    <property type="match status" value="1"/>
</dbReference>
<dbReference type="OrthoDB" id="9809908at2"/>
<dbReference type="SUPFAM" id="SSF55874">
    <property type="entry name" value="ATPase domain of HSP90 chaperone/DNA topoisomerase II/histidine kinase"/>
    <property type="match status" value="1"/>
</dbReference>
<reference evidence="4" key="1">
    <citation type="submission" date="2016-10" db="EMBL/GenBank/DDBJ databases">
        <authorList>
            <person name="Varghese N."/>
            <person name="Submissions S."/>
        </authorList>
    </citation>
    <scope>NUCLEOTIDE SEQUENCE [LARGE SCALE GENOMIC DNA]</scope>
    <source>
        <strain evidence="4">DSM 24499</strain>
    </source>
</reference>
<keyword evidence="1" id="KW-0472">Membrane</keyword>
<protein>
    <submittedName>
        <fullName evidence="3">GHKL domain-containing protein</fullName>
    </submittedName>
</protein>
<dbReference type="Proteomes" id="UP000199438">
    <property type="component" value="Unassembled WGS sequence"/>
</dbReference>
<dbReference type="Gene3D" id="3.30.565.10">
    <property type="entry name" value="Histidine kinase-like ATPase, C-terminal domain"/>
    <property type="match status" value="1"/>
</dbReference>
<dbReference type="InterPro" id="IPR010559">
    <property type="entry name" value="Sig_transdc_His_kin_internal"/>
</dbReference>
<gene>
    <name evidence="3" type="ORF">SAMN04487907_102191</name>
</gene>
<sequence>MISTFSYNRWGILKFLIGLSILIPLSIVTYQILFLGKNSVVFLEGYPTAFSIGVLCYYGLILLWAVIWLVIQLKELIILKNEKKVNELLHLQNQVNPHFFFNMLNNLYGMVGKDTDKVKGLILKLSELMRYSIYEGEKHRVKLTEELTYLENFIALNQMRYHKKVDIQFDVEVKNENLKVIPLLFIILVENAFKHGVEKLREDAFVHINLKASDNIIDFEISNNFDATELEENHGIGLQNLKRRLELAYPQRHKFSSSKEDAIFKAKLQLKQ</sequence>
<dbReference type="Pfam" id="PF06580">
    <property type="entry name" value="His_kinase"/>
    <property type="match status" value="1"/>
</dbReference>
<dbReference type="GO" id="GO:0016020">
    <property type="term" value="C:membrane"/>
    <property type="evidence" value="ECO:0007669"/>
    <property type="project" value="InterPro"/>
</dbReference>
<dbReference type="RefSeq" id="WP_092541044.1">
    <property type="nucleotide sequence ID" value="NZ_FOKV01000002.1"/>
</dbReference>
<proteinExistence type="predicted"/>
<dbReference type="InterPro" id="IPR036890">
    <property type="entry name" value="HATPase_C_sf"/>
</dbReference>
<evidence type="ECO:0000313" key="4">
    <source>
        <dbReference type="Proteomes" id="UP000199438"/>
    </source>
</evidence>
<keyword evidence="4" id="KW-1185">Reference proteome</keyword>
<feature type="transmembrane region" description="Helical" evidence="1">
    <location>
        <begin position="12"/>
        <end position="36"/>
    </location>
</feature>
<evidence type="ECO:0000259" key="2">
    <source>
        <dbReference type="Pfam" id="PF06580"/>
    </source>
</evidence>
<dbReference type="GO" id="GO:0000155">
    <property type="term" value="F:phosphorelay sensor kinase activity"/>
    <property type="evidence" value="ECO:0007669"/>
    <property type="project" value="InterPro"/>
</dbReference>
<name>A0A1I1GAZ7_9FLAO</name>
<evidence type="ECO:0000313" key="3">
    <source>
        <dbReference type="EMBL" id="SFC08705.1"/>
    </source>
</evidence>
<dbReference type="PANTHER" id="PTHR34220:SF7">
    <property type="entry name" value="SENSOR HISTIDINE KINASE YPDA"/>
    <property type="match status" value="1"/>
</dbReference>